<dbReference type="AlphaFoldDB" id="A0AA87Q0L9"/>
<dbReference type="PANTHER" id="PTHR43685:SF11">
    <property type="entry name" value="GLYCOSYLTRANSFERASE TAGX-RELATED"/>
    <property type="match status" value="1"/>
</dbReference>
<comment type="caution">
    <text evidence="2">The sequence shown here is derived from an EMBL/GenBank/DDBJ whole genome shotgun (WGS) entry which is preliminary data.</text>
</comment>
<evidence type="ECO:0000313" key="3">
    <source>
        <dbReference type="Proteomes" id="UP000026941"/>
    </source>
</evidence>
<evidence type="ECO:0000259" key="1">
    <source>
        <dbReference type="Pfam" id="PF00535"/>
    </source>
</evidence>
<dbReference type="PANTHER" id="PTHR43685">
    <property type="entry name" value="GLYCOSYLTRANSFERASE"/>
    <property type="match status" value="1"/>
</dbReference>
<dbReference type="InterPro" id="IPR050834">
    <property type="entry name" value="Glycosyltransf_2"/>
</dbReference>
<dbReference type="EMBL" id="BAYX01000005">
    <property type="protein sequence ID" value="GAJ93183.1"/>
    <property type="molecule type" value="Genomic_DNA"/>
</dbReference>
<dbReference type="Proteomes" id="UP000026941">
    <property type="component" value="Unassembled WGS sequence"/>
</dbReference>
<sequence length="381" mass="41985">MLPETGFSKDLNEKVRRDQSRIARFNAMHSIPDRASVSIIISNYNYARFLRRAVGSALEQDYDNVEVIVVDDASTDNSAEVIASYGSSIKACLKEANGGHGGAFNTGFAASSGEIVLFLDADDYLYPNAVSEIVNAWEDDTVQVQFRLHLVDEDQQVKDIFPPSELPFDSGDVTSKLLQRGRYQTTVTSGLAFKRTVLEAVMPVPETDFRQGADGYLVTVAPLHGKVTSIETCLGAYRIHGANHSVFAEKLGQRARWRMEHDFHRMDALSDQAAEVGLTVPQDVNLHDPVHLEERLASLCMDSSKHPMTSDSRFTLGTAGAVASMEMNASLRRRAVLAAWFLSVGVLPRRMAKAVLSWKLVASSRPAFLLRISKTIRHAVG</sequence>
<evidence type="ECO:0000313" key="2">
    <source>
        <dbReference type="EMBL" id="GAJ93183.1"/>
    </source>
</evidence>
<name>A0AA87Q0L9_RHIRH</name>
<dbReference type="InterPro" id="IPR029044">
    <property type="entry name" value="Nucleotide-diphossugar_trans"/>
</dbReference>
<dbReference type="SUPFAM" id="SSF53448">
    <property type="entry name" value="Nucleotide-diphospho-sugar transferases"/>
    <property type="match status" value="1"/>
</dbReference>
<dbReference type="Gene3D" id="3.90.550.10">
    <property type="entry name" value="Spore Coat Polysaccharide Biosynthesis Protein SpsA, Chain A"/>
    <property type="match status" value="1"/>
</dbReference>
<organism evidence="2 3">
    <name type="scientific">Rhizobium rhizogenes NBRC 13257</name>
    <dbReference type="NCBI Taxonomy" id="1220581"/>
    <lineage>
        <taxon>Bacteria</taxon>
        <taxon>Pseudomonadati</taxon>
        <taxon>Pseudomonadota</taxon>
        <taxon>Alphaproteobacteria</taxon>
        <taxon>Hyphomicrobiales</taxon>
        <taxon>Rhizobiaceae</taxon>
        <taxon>Rhizobium/Agrobacterium group</taxon>
        <taxon>Rhizobium</taxon>
    </lineage>
</organism>
<accession>A0AA87Q0L9</accession>
<protein>
    <submittedName>
        <fullName evidence="2">Glycosyltransferase</fullName>
    </submittedName>
</protein>
<dbReference type="Pfam" id="PF00535">
    <property type="entry name" value="Glycos_transf_2"/>
    <property type="match status" value="1"/>
</dbReference>
<gene>
    <name evidence="2" type="ORF">RRH01S_05_02570</name>
</gene>
<feature type="domain" description="Glycosyltransferase 2-like" evidence="1">
    <location>
        <begin position="38"/>
        <end position="162"/>
    </location>
</feature>
<reference evidence="2 3" key="1">
    <citation type="submission" date="2014-05" db="EMBL/GenBank/DDBJ databases">
        <title>Whole genome shotgun sequence of Rhizobium rhizogenes NBRC 13257.</title>
        <authorList>
            <person name="Katano-Makiyama Y."/>
            <person name="Hosoyama A."/>
            <person name="Hashimoto M."/>
            <person name="Hosoyama Y."/>
            <person name="Noguchi M."/>
            <person name="Tsuchikane K."/>
            <person name="Kimura A."/>
            <person name="Ohji S."/>
            <person name="Ichikawa N."/>
            <person name="Yamazoe A."/>
            <person name="Fujita N."/>
        </authorList>
    </citation>
    <scope>NUCLEOTIDE SEQUENCE [LARGE SCALE GENOMIC DNA]</scope>
    <source>
        <strain evidence="2 3">NBRC 13257</strain>
    </source>
</reference>
<dbReference type="InterPro" id="IPR001173">
    <property type="entry name" value="Glyco_trans_2-like"/>
</dbReference>
<proteinExistence type="predicted"/>